<sequence>MNGSHILFLNNKPIPKVFAKKIVDGFLGIYPQKTDNEKSGKWWQTQ</sequence>
<organism evidence="1 2">
    <name type="scientific">Burkholderia aenigmatica</name>
    <dbReference type="NCBI Taxonomy" id="2015348"/>
    <lineage>
        <taxon>Bacteria</taxon>
        <taxon>Pseudomonadati</taxon>
        <taxon>Pseudomonadota</taxon>
        <taxon>Betaproteobacteria</taxon>
        <taxon>Burkholderiales</taxon>
        <taxon>Burkholderiaceae</taxon>
        <taxon>Burkholderia</taxon>
        <taxon>Burkholderia cepacia complex</taxon>
    </lineage>
</organism>
<dbReference type="Proteomes" id="UP000494301">
    <property type="component" value="Unassembled WGS sequence"/>
</dbReference>
<protein>
    <submittedName>
        <fullName evidence="1">Uncharacterized protein</fullName>
    </submittedName>
</protein>
<reference evidence="1 2" key="1">
    <citation type="submission" date="2020-04" db="EMBL/GenBank/DDBJ databases">
        <authorList>
            <person name="Depoorter E."/>
        </authorList>
    </citation>
    <scope>NUCLEOTIDE SEQUENCE [LARGE SCALE GENOMIC DNA]</scope>
    <source>
        <strain evidence="1 2">BCC0217</strain>
    </source>
</reference>
<dbReference type="AlphaFoldDB" id="A0A6J5JHN8"/>
<evidence type="ECO:0000313" key="2">
    <source>
        <dbReference type="Proteomes" id="UP000494301"/>
    </source>
</evidence>
<gene>
    <name evidence="1" type="ORF">BLA3211_06138</name>
</gene>
<name>A0A6J5JHN8_9BURK</name>
<dbReference type="EMBL" id="CABWIL020000025">
    <property type="protein sequence ID" value="CAB3970825.1"/>
    <property type="molecule type" value="Genomic_DNA"/>
</dbReference>
<evidence type="ECO:0000313" key="1">
    <source>
        <dbReference type="EMBL" id="CAB3970825.1"/>
    </source>
</evidence>
<proteinExistence type="predicted"/>
<accession>A0A6J5JHN8</accession>